<gene>
    <name evidence="3" type="ORF">TBK1r_23380</name>
</gene>
<dbReference type="Pfam" id="PF20239">
    <property type="entry name" value="DUF6596"/>
    <property type="match status" value="1"/>
</dbReference>
<accession>A0ABX5XN37</accession>
<name>A0ABX5XN37_9BACT</name>
<dbReference type="Gene3D" id="1.10.10.10">
    <property type="entry name" value="Winged helix-like DNA-binding domain superfamily/Winged helix DNA-binding domain"/>
    <property type="match status" value="1"/>
</dbReference>
<dbReference type="InterPro" id="IPR013249">
    <property type="entry name" value="RNA_pol_sigma70_r4_t2"/>
</dbReference>
<dbReference type="InterPro" id="IPR046531">
    <property type="entry name" value="DUF6596"/>
</dbReference>
<sequence>MNAAEIESIYRTESRRVFATLVRLLRDFDSAEEAMHDAFAAAMKQWPDCHPAIDPKVQVPLTLREVCGMTTEEIARAFLVPPATMAQRIVRGKAKIRDAGIPYVLPSLSDIPQRLESVLSVIYLVFNEGYSASSGESLTRADLCDEAIRLARLLMELLPDPEVMGLLALMLLHESRRAARLSVRGDIIVLEDQDRRRWDRELIDEGVRLVEQSLRSKRFGAYTIQAAISAVHSEAATAAATDWAQIVALYDVLMRADPSPVVELNRAVAIAMRDDVATGLAIIDDILERGDLQAYYLAHSARGEFLRRLGKQREARCAFEQALALTTHDSERRFLRAKLDSLGQAASGQ</sequence>
<reference evidence="3 4" key="1">
    <citation type="submission" date="2019-02" db="EMBL/GenBank/DDBJ databases">
        <title>Deep-cultivation of Planctomycetes and their phenomic and genomic characterization uncovers novel biology.</title>
        <authorList>
            <person name="Wiegand S."/>
            <person name="Jogler M."/>
            <person name="Boedeker C."/>
            <person name="Pinto D."/>
            <person name="Vollmers J."/>
            <person name="Rivas-Marin E."/>
            <person name="Kohn T."/>
            <person name="Peeters S.H."/>
            <person name="Heuer A."/>
            <person name="Rast P."/>
            <person name="Oberbeckmann S."/>
            <person name="Bunk B."/>
            <person name="Jeske O."/>
            <person name="Meyerdierks A."/>
            <person name="Storesund J.E."/>
            <person name="Kallscheuer N."/>
            <person name="Luecker S."/>
            <person name="Lage O.M."/>
            <person name="Pohl T."/>
            <person name="Merkel B.J."/>
            <person name="Hornburger P."/>
            <person name="Mueller R.-W."/>
            <person name="Bruemmer F."/>
            <person name="Labrenz M."/>
            <person name="Spormann A.M."/>
            <person name="Op den Camp H."/>
            <person name="Overmann J."/>
            <person name="Amann R."/>
            <person name="Jetten M.S.M."/>
            <person name="Mascher T."/>
            <person name="Medema M.H."/>
            <person name="Devos D.P."/>
            <person name="Kaster A.-K."/>
            <person name="Ovreas L."/>
            <person name="Rohde M."/>
            <person name="Galperin M.Y."/>
            <person name="Jogler C."/>
        </authorList>
    </citation>
    <scope>NUCLEOTIDE SEQUENCE [LARGE SCALE GENOMIC DNA]</scope>
    <source>
        <strain evidence="3 4">TBK1r</strain>
    </source>
</reference>
<protein>
    <submittedName>
        <fullName evidence="3">RNA polymerase sigma factor</fullName>
    </submittedName>
</protein>
<feature type="domain" description="RNA polymerase sigma factor 70 region 4 type 2" evidence="1">
    <location>
        <begin position="49"/>
        <end position="96"/>
    </location>
</feature>
<evidence type="ECO:0000259" key="1">
    <source>
        <dbReference type="Pfam" id="PF08281"/>
    </source>
</evidence>
<keyword evidence="4" id="KW-1185">Reference proteome</keyword>
<feature type="domain" description="DUF6596" evidence="2">
    <location>
        <begin position="114"/>
        <end position="213"/>
    </location>
</feature>
<organism evidence="3 4">
    <name type="scientific">Stieleria magnilauensis</name>
    <dbReference type="NCBI Taxonomy" id="2527963"/>
    <lineage>
        <taxon>Bacteria</taxon>
        <taxon>Pseudomonadati</taxon>
        <taxon>Planctomycetota</taxon>
        <taxon>Planctomycetia</taxon>
        <taxon>Pirellulales</taxon>
        <taxon>Pirellulaceae</taxon>
        <taxon>Stieleria</taxon>
    </lineage>
</organism>
<evidence type="ECO:0000313" key="3">
    <source>
        <dbReference type="EMBL" id="QDV83398.1"/>
    </source>
</evidence>
<dbReference type="Proteomes" id="UP000318081">
    <property type="component" value="Chromosome"/>
</dbReference>
<dbReference type="SUPFAM" id="SSF88946">
    <property type="entry name" value="Sigma2 domain of RNA polymerase sigma factors"/>
    <property type="match status" value="1"/>
</dbReference>
<dbReference type="SUPFAM" id="SSF48452">
    <property type="entry name" value="TPR-like"/>
    <property type="match status" value="1"/>
</dbReference>
<dbReference type="EMBL" id="CP036432">
    <property type="protein sequence ID" value="QDV83398.1"/>
    <property type="molecule type" value="Genomic_DNA"/>
</dbReference>
<dbReference type="InterPro" id="IPR013324">
    <property type="entry name" value="RNA_pol_sigma_r3/r4-like"/>
</dbReference>
<dbReference type="PANTHER" id="PTHR47756">
    <property type="entry name" value="BLL6612 PROTEIN-RELATED"/>
    <property type="match status" value="1"/>
</dbReference>
<evidence type="ECO:0000259" key="2">
    <source>
        <dbReference type="Pfam" id="PF20239"/>
    </source>
</evidence>
<dbReference type="SUPFAM" id="SSF88659">
    <property type="entry name" value="Sigma3 and sigma4 domains of RNA polymerase sigma factors"/>
    <property type="match status" value="1"/>
</dbReference>
<dbReference type="InterPro" id="IPR011990">
    <property type="entry name" value="TPR-like_helical_dom_sf"/>
</dbReference>
<dbReference type="PANTHER" id="PTHR47756:SF2">
    <property type="entry name" value="BLL6612 PROTEIN"/>
    <property type="match status" value="1"/>
</dbReference>
<proteinExistence type="predicted"/>
<evidence type="ECO:0000313" key="4">
    <source>
        <dbReference type="Proteomes" id="UP000318081"/>
    </source>
</evidence>
<dbReference type="InterPro" id="IPR036388">
    <property type="entry name" value="WH-like_DNA-bd_sf"/>
</dbReference>
<dbReference type="RefSeq" id="WP_145222473.1">
    <property type="nucleotide sequence ID" value="NZ_CP036432.1"/>
</dbReference>
<dbReference type="InterPro" id="IPR013325">
    <property type="entry name" value="RNA_pol_sigma_r2"/>
</dbReference>
<dbReference type="Pfam" id="PF08281">
    <property type="entry name" value="Sigma70_r4_2"/>
    <property type="match status" value="1"/>
</dbReference>